<sequence length="289" mass="33230">HRENTMENYKSYILLFTLGIVIYTSCFYIMNNKYKPIWDSYLPPLNYSMCALYKGCVDQYNTSQRVKSVVTREKSGKNALLRSCYNYENLTAINVCCNIHNYTAQNLTKCSAAVVKSEDQATSTRLSIAIVGDSRSRQFFVSLAHLLKDTNLTYYCQGKSGNIRDFISVLFAEPFHNTIRLVSNDAPLTITFYWDPFLTTSLPKLLKQWLADPATRPHLLHIGTGVHYLERAKEEVFDSFEKNWRNLLLALSALSNTTHTIVKMTDHVLGFWEIIYPLSADLYQEQNPL</sequence>
<feature type="non-terminal residue" evidence="2">
    <location>
        <position position="1"/>
    </location>
</feature>
<keyword evidence="3" id="KW-1185">Reference proteome</keyword>
<dbReference type="EMBL" id="CAXKWB010057457">
    <property type="protein sequence ID" value="CAL4179466.1"/>
    <property type="molecule type" value="Genomic_DNA"/>
</dbReference>
<keyword evidence="1" id="KW-0812">Transmembrane</keyword>
<organism evidence="2 3">
    <name type="scientific">Meganyctiphanes norvegica</name>
    <name type="common">Northern krill</name>
    <name type="synonym">Thysanopoda norvegica</name>
    <dbReference type="NCBI Taxonomy" id="48144"/>
    <lineage>
        <taxon>Eukaryota</taxon>
        <taxon>Metazoa</taxon>
        <taxon>Ecdysozoa</taxon>
        <taxon>Arthropoda</taxon>
        <taxon>Crustacea</taxon>
        <taxon>Multicrustacea</taxon>
        <taxon>Malacostraca</taxon>
        <taxon>Eumalacostraca</taxon>
        <taxon>Eucarida</taxon>
        <taxon>Euphausiacea</taxon>
        <taxon>Euphausiidae</taxon>
        <taxon>Meganyctiphanes</taxon>
    </lineage>
</organism>
<evidence type="ECO:0000313" key="2">
    <source>
        <dbReference type="EMBL" id="CAL4179466.1"/>
    </source>
</evidence>
<gene>
    <name evidence="2" type="ORF">MNOR_LOCUS35180</name>
</gene>
<accession>A0AAV2SAI6</accession>
<comment type="caution">
    <text evidence="2">The sequence shown here is derived from an EMBL/GenBank/DDBJ whole genome shotgun (WGS) entry which is preliminary data.</text>
</comment>
<dbReference type="Proteomes" id="UP001497623">
    <property type="component" value="Unassembled WGS sequence"/>
</dbReference>
<protein>
    <submittedName>
        <fullName evidence="2">Uncharacterized protein</fullName>
    </submittedName>
</protein>
<feature type="transmembrane region" description="Helical" evidence="1">
    <location>
        <begin position="12"/>
        <end position="30"/>
    </location>
</feature>
<keyword evidence="1" id="KW-1133">Transmembrane helix</keyword>
<reference evidence="2 3" key="1">
    <citation type="submission" date="2024-05" db="EMBL/GenBank/DDBJ databases">
        <authorList>
            <person name="Wallberg A."/>
        </authorList>
    </citation>
    <scope>NUCLEOTIDE SEQUENCE [LARGE SCALE GENOMIC DNA]</scope>
</reference>
<evidence type="ECO:0000256" key="1">
    <source>
        <dbReference type="SAM" id="Phobius"/>
    </source>
</evidence>
<proteinExistence type="predicted"/>
<keyword evidence="1" id="KW-0472">Membrane</keyword>
<name>A0AAV2SAI6_MEGNR</name>
<evidence type="ECO:0000313" key="3">
    <source>
        <dbReference type="Proteomes" id="UP001497623"/>
    </source>
</evidence>
<dbReference type="AlphaFoldDB" id="A0AAV2SAI6"/>